<name>A0A6A4IHG8_9AGAR</name>
<dbReference type="Proteomes" id="UP000799118">
    <property type="component" value="Unassembled WGS sequence"/>
</dbReference>
<dbReference type="EMBL" id="ML769388">
    <property type="protein sequence ID" value="KAE9409153.1"/>
    <property type="molecule type" value="Genomic_DNA"/>
</dbReference>
<evidence type="ECO:0000313" key="2">
    <source>
        <dbReference type="EMBL" id="KAE9409153.1"/>
    </source>
</evidence>
<keyword evidence="1" id="KW-0732">Signal</keyword>
<gene>
    <name evidence="2" type="ORF">BT96DRAFT_913336</name>
</gene>
<accession>A0A6A4IHG8</accession>
<evidence type="ECO:0000313" key="3">
    <source>
        <dbReference type="Proteomes" id="UP000799118"/>
    </source>
</evidence>
<sequence length="81" mass="9228">MRRNAILLIFTRFSLTSPLLAPGRPFGMPRARRAGWKFHVSFVEQDARSNLSRVDGDYCLDLTGRLMSMKIFATSCYQVAN</sequence>
<evidence type="ECO:0008006" key="4">
    <source>
        <dbReference type="Google" id="ProtNLM"/>
    </source>
</evidence>
<reference evidence="2" key="1">
    <citation type="journal article" date="2019" name="Environ. Microbiol.">
        <title>Fungal ecological strategies reflected in gene transcription - a case study of two litter decomposers.</title>
        <authorList>
            <person name="Barbi F."/>
            <person name="Kohler A."/>
            <person name="Barry K."/>
            <person name="Baskaran P."/>
            <person name="Daum C."/>
            <person name="Fauchery L."/>
            <person name="Ihrmark K."/>
            <person name="Kuo A."/>
            <person name="LaButti K."/>
            <person name="Lipzen A."/>
            <person name="Morin E."/>
            <person name="Grigoriev I.V."/>
            <person name="Henrissat B."/>
            <person name="Lindahl B."/>
            <person name="Martin F."/>
        </authorList>
    </citation>
    <scope>NUCLEOTIDE SEQUENCE</scope>
    <source>
        <strain evidence="2">JB14</strain>
    </source>
</reference>
<feature type="non-terminal residue" evidence="2">
    <location>
        <position position="81"/>
    </location>
</feature>
<keyword evidence="3" id="KW-1185">Reference proteome</keyword>
<dbReference type="AlphaFoldDB" id="A0A6A4IHG8"/>
<organism evidence="2 3">
    <name type="scientific">Gymnopus androsaceus JB14</name>
    <dbReference type="NCBI Taxonomy" id="1447944"/>
    <lineage>
        <taxon>Eukaryota</taxon>
        <taxon>Fungi</taxon>
        <taxon>Dikarya</taxon>
        <taxon>Basidiomycota</taxon>
        <taxon>Agaricomycotina</taxon>
        <taxon>Agaricomycetes</taxon>
        <taxon>Agaricomycetidae</taxon>
        <taxon>Agaricales</taxon>
        <taxon>Marasmiineae</taxon>
        <taxon>Omphalotaceae</taxon>
        <taxon>Gymnopus</taxon>
    </lineage>
</organism>
<feature type="signal peptide" evidence="1">
    <location>
        <begin position="1"/>
        <end position="16"/>
    </location>
</feature>
<evidence type="ECO:0000256" key="1">
    <source>
        <dbReference type="SAM" id="SignalP"/>
    </source>
</evidence>
<feature type="chain" id="PRO_5025564221" description="Secreted protein" evidence="1">
    <location>
        <begin position="17"/>
        <end position="81"/>
    </location>
</feature>
<proteinExistence type="predicted"/>
<protein>
    <recommendedName>
        <fullName evidence="4">Secreted protein</fullName>
    </recommendedName>
</protein>